<name>A0ABC8KEE8_ERUVS</name>
<sequence>MEGCTMLEILPTDVNLSSLEPLLLSGCSRLRRFLQISKSIASLYLDDTAIEEVPYCIEKFWRLSELSMSGGKTLKNISPYIFRLRNLKVVDFSDCGEVVTTLSDVSILATMSREDHHYLKTLKSVIKMTRR</sequence>
<dbReference type="SUPFAM" id="SSF52047">
    <property type="entry name" value="RNI-like"/>
    <property type="match status" value="1"/>
</dbReference>
<dbReference type="Proteomes" id="UP001642260">
    <property type="component" value="Unassembled WGS sequence"/>
</dbReference>
<dbReference type="Gene3D" id="3.80.10.10">
    <property type="entry name" value="Ribonuclease Inhibitor"/>
    <property type="match status" value="1"/>
</dbReference>
<dbReference type="InterPro" id="IPR032675">
    <property type="entry name" value="LRR_dom_sf"/>
</dbReference>
<gene>
    <name evidence="1" type="ORF">ERUC_LOCUS22649</name>
</gene>
<dbReference type="AlphaFoldDB" id="A0ABC8KEE8"/>
<keyword evidence="2" id="KW-1185">Reference proteome</keyword>
<accession>A0ABC8KEE8</accession>
<evidence type="ECO:0000313" key="1">
    <source>
        <dbReference type="EMBL" id="CAH8356894.1"/>
    </source>
</evidence>
<proteinExistence type="predicted"/>
<comment type="caution">
    <text evidence="1">The sequence shown here is derived from an EMBL/GenBank/DDBJ whole genome shotgun (WGS) entry which is preliminary data.</text>
</comment>
<evidence type="ECO:0000313" key="2">
    <source>
        <dbReference type="Proteomes" id="UP001642260"/>
    </source>
</evidence>
<organism evidence="1 2">
    <name type="scientific">Eruca vesicaria subsp. sativa</name>
    <name type="common">Garden rocket</name>
    <name type="synonym">Eruca sativa</name>
    <dbReference type="NCBI Taxonomy" id="29727"/>
    <lineage>
        <taxon>Eukaryota</taxon>
        <taxon>Viridiplantae</taxon>
        <taxon>Streptophyta</taxon>
        <taxon>Embryophyta</taxon>
        <taxon>Tracheophyta</taxon>
        <taxon>Spermatophyta</taxon>
        <taxon>Magnoliopsida</taxon>
        <taxon>eudicotyledons</taxon>
        <taxon>Gunneridae</taxon>
        <taxon>Pentapetalae</taxon>
        <taxon>rosids</taxon>
        <taxon>malvids</taxon>
        <taxon>Brassicales</taxon>
        <taxon>Brassicaceae</taxon>
        <taxon>Brassiceae</taxon>
        <taxon>Eruca</taxon>
    </lineage>
</organism>
<dbReference type="EMBL" id="CAKOAT010223044">
    <property type="protein sequence ID" value="CAH8356894.1"/>
    <property type="molecule type" value="Genomic_DNA"/>
</dbReference>
<reference evidence="1 2" key="1">
    <citation type="submission" date="2022-03" db="EMBL/GenBank/DDBJ databases">
        <authorList>
            <person name="Macdonald S."/>
            <person name="Ahmed S."/>
            <person name="Newling K."/>
        </authorList>
    </citation>
    <scope>NUCLEOTIDE SEQUENCE [LARGE SCALE GENOMIC DNA]</scope>
</reference>
<protein>
    <submittedName>
        <fullName evidence="1">Uncharacterized protein</fullName>
    </submittedName>
</protein>